<protein>
    <recommendedName>
        <fullName evidence="4">Flp pilus assembly protein TadB</fullName>
    </recommendedName>
</protein>
<keyword evidence="1" id="KW-1133">Transmembrane helix</keyword>
<keyword evidence="3" id="KW-1185">Reference proteome</keyword>
<evidence type="ECO:0000313" key="3">
    <source>
        <dbReference type="Proteomes" id="UP000286235"/>
    </source>
</evidence>
<name>A0A420VDQ3_9BACI</name>
<evidence type="ECO:0000256" key="1">
    <source>
        <dbReference type="SAM" id="Phobius"/>
    </source>
</evidence>
<dbReference type="RefSeq" id="WP_120669213.1">
    <property type="nucleotide sequence ID" value="NZ_AZRV01000035.1"/>
</dbReference>
<dbReference type="EMBL" id="AZRV01000035">
    <property type="protein sequence ID" value="RKO61791.1"/>
    <property type="molecule type" value="Genomic_DNA"/>
</dbReference>
<organism evidence="2 3">
    <name type="scientific">Caldibacillus debilis GB1</name>
    <dbReference type="NCBI Taxonomy" id="1339248"/>
    <lineage>
        <taxon>Bacteria</taxon>
        <taxon>Bacillati</taxon>
        <taxon>Bacillota</taxon>
        <taxon>Bacilli</taxon>
        <taxon>Bacillales</taxon>
        <taxon>Bacillaceae</taxon>
        <taxon>Caldibacillus</taxon>
    </lineage>
</organism>
<comment type="caution">
    <text evidence="2">The sequence shown here is derived from an EMBL/GenBank/DDBJ whole genome shotgun (WGS) entry which is preliminary data.</text>
</comment>
<feature type="transmembrane region" description="Helical" evidence="1">
    <location>
        <begin position="133"/>
        <end position="152"/>
    </location>
</feature>
<sequence>MGLQNYVGMQNAYLLPLLAAGIVLIGYVVFSQKLKYDPRFANDFSNRLYALSFVKPFVWFVNPNEEDPKVRKLEREIRRAGLGDVLNYRAFVSFQVLLFIVEIVLYLFFFFFLEEIIRFFDFIFRITEPTTGDFTMVKLVIALIFLFALFIPREYVSRRAKRNEFKFTQELSVIQLSIILMLRAKRPLSEILYFLGRNQTQYRRIFEKAYRIYLRNKQDCWNYLRKEFEGTGFVDTIDVLANIDNYSRDETVYVLEHQLETLIQLAEEGKHKGAAFGNLFSQFSMAVPFIGVGLLGALPFAMYIFSMISEQTNQTSIF</sequence>
<dbReference type="Proteomes" id="UP000286235">
    <property type="component" value="Unassembled WGS sequence"/>
</dbReference>
<gene>
    <name evidence="2" type="ORF">Cdeb_01284</name>
</gene>
<dbReference type="AlphaFoldDB" id="A0A420VDQ3"/>
<accession>A0A420VDQ3</accession>
<keyword evidence="1" id="KW-0812">Transmembrane</keyword>
<feature type="transmembrane region" description="Helical" evidence="1">
    <location>
        <begin position="12"/>
        <end position="30"/>
    </location>
</feature>
<evidence type="ECO:0000313" key="2">
    <source>
        <dbReference type="EMBL" id="RKO61791.1"/>
    </source>
</evidence>
<feature type="transmembrane region" description="Helical" evidence="1">
    <location>
        <begin position="88"/>
        <end position="113"/>
    </location>
</feature>
<keyword evidence="1" id="KW-0472">Membrane</keyword>
<proteinExistence type="predicted"/>
<reference evidence="2 3" key="1">
    <citation type="submission" date="2013-12" db="EMBL/GenBank/DDBJ databases">
        <title>Genome and proteome characterization of Caldibacillus debilis GB1 derived from a cellulolytic aero-tolerant co-culture.</title>
        <authorList>
            <person name="Wushke S.T."/>
            <person name="Zhang X."/>
            <person name="Fristensky B."/>
            <person name="Wilkins J.A."/>
            <person name="Levin D.B."/>
            <person name="Sparling R."/>
        </authorList>
    </citation>
    <scope>NUCLEOTIDE SEQUENCE [LARGE SCALE GENOMIC DNA]</scope>
    <source>
        <strain evidence="2 3">GB1</strain>
    </source>
</reference>
<feature type="transmembrane region" description="Helical" evidence="1">
    <location>
        <begin position="286"/>
        <end position="308"/>
    </location>
</feature>
<evidence type="ECO:0008006" key="4">
    <source>
        <dbReference type="Google" id="ProtNLM"/>
    </source>
</evidence>